<feature type="transmembrane region" description="Helical" evidence="7">
    <location>
        <begin position="362"/>
        <end position="385"/>
    </location>
</feature>
<feature type="transmembrane region" description="Helical" evidence="7">
    <location>
        <begin position="77"/>
        <end position="99"/>
    </location>
</feature>
<dbReference type="EMBL" id="LGSZ01000078">
    <property type="protein sequence ID" value="KPH75605.1"/>
    <property type="molecule type" value="Genomic_DNA"/>
</dbReference>
<keyword evidence="5 7" id="KW-1133">Transmembrane helix</keyword>
<comment type="subcellular location">
    <subcellularLocation>
        <location evidence="1">Endomembrane system</location>
        <topology evidence="1">Multi-pass membrane protein</topology>
    </subcellularLocation>
</comment>
<evidence type="ECO:0000256" key="4">
    <source>
        <dbReference type="ARBA" id="ARBA00022692"/>
    </source>
</evidence>
<evidence type="ECO:0000256" key="6">
    <source>
        <dbReference type="ARBA" id="ARBA00023136"/>
    </source>
</evidence>
<feature type="transmembrane region" description="Helical" evidence="7">
    <location>
        <begin position="297"/>
        <end position="319"/>
    </location>
</feature>
<gene>
    <name evidence="9" type="ORF">AE618_24395</name>
</gene>
<dbReference type="Gene3D" id="1.20.1250.20">
    <property type="entry name" value="MFS general substrate transporter like domains"/>
    <property type="match status" value="2"/>
</dbReference>
<feature type="transmembrane region" description="Helical" evidence="7">
    <location>
        <begin position="271"/>
        <end position="291"/>
    </location>
</feature>
<evidence type="ECO:0000256" key="3">
    <source>
        <dbReference type="ARBA" id="ARBA00022448"/>
    </source>
</evidence>
<dbReference type="RefSeq" id="WP_054211749.1">
    <property type="nucleotide sequence ID" value="NZ_LGSZ01000078.1"/>
</dbReference>
<dbReference type="GO" id="GO:0012505">
    <property type="term" value="C:endomembrane system"/>
    <property type="evidence" value="ECO:0007669"/>
    <property type="project" value="UniProtKB-SubCell"/>
</dbReference>
<protein>
    <recommendedName>
        <fullName evidence="8">Major facilitator superfamily (MFS) profile domain-containing protein</fullName>
    </recommendedName>
</protein>
<evidence type="ECO:0000313" key="9">
    <source>
        <dbReference type="EMBL" id="KPH75605.1"/>
    </source>
</evidence>
<keyword evidence="6 7" id="KW-0472">Membrane</keyword>
<dbReference type="OrthoDB" id="1274407at2"/>
<dbReference type="GO" id="GO:0016020">
    <property type="term" value="C:membrane"/>
    <property type="evidence" value="ECO:0007669"/>
    <property type="project" value="TreeGrafter"/>
</dbReference>
<feature type="transmembrane region" description="Helical" evidence="7">
    <location>
        <begin position="170"/>
        <end position="189"/>
    </location>
</feature>
<dbReference type="PATRIC" id="fig|1526658.3.peg.907"/>
<feature type="transmembrane region" description="Helical" evidence="7">
    <location>
        <begin position="210"/>
        <end position="234"/>
    </location>
</feature>
<name>A0A0N1F985_9HYPH</name>
<evidence type="ECO:0000256" key="7">
    <source>
        <dbReference type="SAM" id="Phobius"/>
    </source>
</evidence>
<dbReference type="InterPro" id="IPR020846">
    <property type="entry name" value="MFS_dom"/>
</dbReference>
<evidence type="ECO:0000259" key="8">
    <source>
        <dbReference type="PROSITE" id="PS50850"/>
    </source>
</evidence>
<dbReference type="PROSITE" id="PS50850">
    <property type="entry name" value="MFS"/>
    <property type="match status" value="1"/>
</dbReference>
<reference evidence="9 10" key="1">
    <citation type="submission" date="2015-07" db="EMBL/GenBank/DDBJ databases">
        <title>Whole genome sequencing of Bosea vaviloviae isolated from cave pool.</title>
        <authorList>
            <person name="Tan N.E.H."/>
            <person name="Lee Y.P."/>
            <person name="Gan H.M."/>
            <person name="Barton H."/>
            <person name="Savka M.A."/>
        </authorList>
    </citation>
    <scope>NUCLEOTIDE SEQUENCE [LARGE SCALE GENOMIC DNA]</scope>
    <source>
        <strain evidence="9 10">SD260</strain>
    </source>
</reference>
<comment type="similarity">
    <text evidence="2">Belongs to the major facilitator superfamily.</text>
</comment>
<dbReference type="InterPro" id="IPR051788">
    <property type="entry name" value="MFS_Transporter"/>
</dbReference>
<evidence type="ECO:0000256" key="1">
    <source>
        <dbReference type="ARBA" id="ARBA00004127"/>
    </source>
</evidence>
<dbReference type="GO" id="GO:0022857">
    <property type="term" value="F:transmembrane transporter activity"/>
    <property type="evidence" value="ECO:0007669"/>
    <property type="project" value="InterPro"/>
</dbReference>
<keyword evidence="10" id="KW-1185">Reference proteome</keyword>
<evidence type="ECO:0000313" key="10">
    <source>
        <dbReference type="Proteomes" id="UP000037822"/>
    </source>
</evidence>
<evidence type="ECO:0000256" key="2">
    <source>
        <dbReference type="ARBA" id="ARBA00008335"/>
    </source>
</evidence>
<comment type="caution">
    <text evidence="9">The sequence shown here is derived from an EMBL/GenBank/DDBJ whole genome shotgun (WGS) entry which is preliminary data.</text>
</comment>
<dbReference type="SUPFAM" id="SSF103473">
    <property type="entry name" value="MFS general substrate transporter"/>
    <property type="match status" value="1"/>
</dbReference>
<keyword evidence="4 7" id="KW-0812">Transmembrane</keyword>
<evidence type="ECO:0000256" key="5">
    <source>
        <dbReference type="ARBA" id="ARBA00022989"/>
    </source>
</evidence>
<keyword evidence="3" id="KW-0813">Transport</keyword>
<feature type="transmembrane region" description="Helical" evidence="7">
    <location>
        <begin position="331"/>
        <end position="350"/>
    </location>
</feature>
<accession>A0A0N1F985</accession>
<feature type="transmembrane region" description="Helical" evidence="7">
    <location>
        <begin position="105"/>
        <end position="130"/>
    </location>
</feature>
<feature type="transmembrane region" description="Helical" evidence="7">
    <location>
        <begin position="12"/>
        <end position="35"/>
    </location>
</feature>
<dbReference type="PANTHER" id="PTHR23514:SF3">
    <property type="entry name" value="BYPASS OF STOP CODON PROTEIN 6"/>
    <property type="match status" value="1"/>
</dbReference>
<proteinExistence type="inferred from homology"/>
<dbReference type="AlphaFoldDB" id="A0A0N1F985"/>
<dbReference type="Proteomes" id="UP000037822">
    <property type="component" value="Unassembled WGS sequence"/>
</dbReference>
<feature type="domain" description="Major facilitator superfamily (MFS) profile" evidence="8">
    <location>
        <begin position="9"/>
        <end position="392"/>
    </location>
</feature>
<feature type="transmembrane region" description="Helical" evidence="7">
    <location>
        <begin position="246"/>
        <end position="264"/>
    </location>
</feature>
<feature type="transmembrane region" description="Helical" evidence="7">
    <location>
        <begin position="142"/>
        <end position="164"/>
    </location>
</feature>
<organism evidence="9 10">
    <name type="scientific">Bosea vaviloviae</name>
    <dbReference type="NCBI Taxonomy" id="1526658"/>
    <lineage>
        <taxon>Bacteria</taxon>
        <taxon>Pseudomonadati</taxon>
        <taxon>Pseudomonadota</taxon>
        <taxon>Alphaproteobacteria</taxon>
        <taxon>Hyphomicrobiales</taxon>
        <taxon>Boseaceae</taxon>
        <taxon>Bosea</taxon>
    </lineage>
</organism>
<feature type="transmembrane region" description="Helical" evidence="7">
    <location>
        <begin position="47"/>
        <end position="65"/>
    </location>
</feature>
<dbReference type="PANTHER" id="PTHR23514">
    <property type="entry name" value="BYPASS OF STOP CODON PROTEIN 6"/>
    <property type="match status" value="1"/>
</dbReference>
<dbReference type="InterPro" id="IPR036259">
    <property type="entry name" value="MFS_trans_sf"/>
</dbReference>
<sequence>MPKAARSSEIGLLYGIGVVQGLALISFPAASAILVSPSGFALSSTQYGAMFIPQVVLAILASAFGSTLSRRLGLGRVLQLGLAANLGSMALLTVGSLLMGSPAAFVVLLCATALLGLGFGATAMTINTLVQRLSEPARQDGNVLALNALIGLGTALAPLLIALFTRIAAWWALPALMTLSLAALLVTTLRTRLDAAIDDARHGQGWPARFWVYAALVLLYGIVESLSGNWATLYLTNQRQVSAENASFALTAFWIMLTLGRIGFAMLARRLPVAVALVALPLLLAVAFQIVAQVQAAGAGIAAFALAGLACSAILPLALSFAGKELPGDPAATLGALIAFYQIGYGMAAFGGGPLLDRAGLAYSSLFSLGSLAALALAAVSFAVIGTKPARA</sequence>